<dbReference type="RefSeq" id="WP_101073662.1">
    <property type="nucleotide sequence ID" value="NZ_PISP01000003.1"/>
</dbReference>
<feature type="binding site" evidence="3">
    <location>
        <position position="128"/>
    </location>
    <ligand>
        <name>a divalent metal cation</name>
        <dbReference type="ChEBI" id="CHEBI:60240"/>
    </ligand>
</feature>
<dbReference type="PANTHER" id="PTHR37302:SF3">
    <property type="entry name" value="DAMAGE-INDUCIBLE PROTEIN DINB"/>
    <property type="match status" value="1"/>
</dbReference>
<dbReference type="EMBL" id="PISP01000003">
    <property type="protein sequence ID" value="PKD43189.1"/>
    <property type="molecule type" value="Genomic_DNA"/>
</dbReference>
<dbReference type="PANTHER" id="PTHR37302">
    <property type="entry name" value="SLR1116 PROTEIN"/>
    <property type="match status" value="1"/>
</dbReference>
<sequence>MDQRQPLQLLFTYDLWCTRKLLDHISRQTPFKNEVACRAFLAHIVNIQDVWYSRVVDTSMSESEKWDEYKPAELRRKAKQLNRKWIDLIGDHEVNLDAEIYYLTEKRVKKSAVLNKICRHIIVHGEYHRAQISLFLRNCDIKPPKIDYADYRSGR</sequence>
<name>A0A2N0VG86_9BACT</name>
<evidence type="ECO:0000256" key="2">
    <source>
        <dbReference type="ARBA" id="ARBA00022723"/>
    </source>
</evidence>
<gene>
    <name evidence="4" type="ORF">CWD77_11255</name>
</gene>
<comment type="similarity">
    <text evidence="1">Belongs to the DinB family.</text>
</comment>
<dbReference type="Proteomes" id="UP000233398">
    <property type="component" value="Unassembled WGS sequence"/>
</dbReference>
<feature type="binding site" evidence="3">
    <location>
        <position position="124"/>
    </location>
    <ligand>
        <name>a divalent metal cation</name>
        <dbReference type="ChEBI" id="CHEBI:60240"/>
    </ligand>
</feature>
<feature type="binding site" evidence="3">
    <location>
        <position position="43"/>
    </location>
    <ligand>
        <name>a divalent metal cation</name>
        <dbReference type="ChEBI" id="CHEBI:60240"/>
    </ligand>
</feature>
<keyword evidence="2 3" id="KW-0479">Metal-binding</keyword>
<comment type="caution">
    <text evidence="4">The sequence shown here is derived from an EMBL/GenBank/DDBJ whole genome shotgun (WGS) entry which is preliminary data.</text>
</comment>
<reference evidence="4 5" key="1">
    <citation type="submission" date="2017-11" db="EMBL/GenBank/DDBJ databases">
        <title>Rhodohalobacter 15182 sp. nov., isolated from a salt lake.</title>
        <authorList>
            <person name="Han S."/>
        </authorList>
    </citation>
    <scope>NUCLEOTIDE SEQUENCE [LARGE SCALE GENOMIC DNA]</scope>
    <source>
        <strain evidence="4 5">15182</strain>
    </source>
</reference>
<dbReference type="Gene3D" id="1.20.120.450">
    <property type="entry name" value="dinb family like domain"/>
    <property type="match status" value="1"/>
</dbReference>
<evidence type="ECO:0000256" key="1">
    <source>
        <dbReference type="ARBA" id="ARBA00008635"/>
    </source>
</evidence>
<accession>A0A2N0VG86</accession>
<protein>
    <recommendedName>
        <fullName evidence="6">Damage-inducible protein DinB</fullName>
    </recommendedName>
</protein>
<dbReference type="InterPro" id="IPR007837">
    <property type="entry name" value="DinB"/>
</dbReference>
<organism evidence="4 5">
    <name type="scientific">Rhodohalobacter barkolensis</name>
    <dbReference type="NCBI Taxonomy" id="2053187"/>
    <lineage>
        <taxon>Bacteria</taxon>
        <taxon>Pseudomonadati</taxon>
        <taxon>Balneolota</taxon>
        <taxon>Balneolia</taxon>
        <taxon>Balneolales</taxon>
        <taxon>Balneolaceae</taxon>
        <taxon>Rhodohalobacter</taxon>
    </lineage>
</organism>
<evidence type="ECO:0008006" key="6">
    <source>
        <dbReference type="Google" id="ProtNLM"/>
    </source>
</evidence>
<evidence type="ECO:0000256" key="3">
    <source>
        <dbReference type="PIRSR" id="PIRSR607837-1"/>
    </source>
</evidence>
<proteinExistence type="inferred from homology"/>
<dbReference type="Pfam" id="PF05163">
    <property type="entry name" value="DinB"/>
    <property type="match status" value="1"/>
</dbReference>
<dbReference type="OrthoDB" id="9811413at2"/>
<keyword evidence="5" id="KW-1185">Reference proteome</keyword>
<evidence type="ECO:0000313" key="4">
    <source>
        <dbReference type="EMBL" id="PKD43189.1"/>
    </source>
</evidence>
<evidence type="ECO:0000313" key="5">
    <source>
        <dbReference type="Proteomes" id="UP000233398"/>
    </source>
</evidence>
<dbReference type="InterPro" id="IPR034660">
    <property type="entry name" value="DinB/YfiT-like"/>
</dbReference>
<dbReference type="GO" id="GO:0046872">
    <property type="term" value="F:metal ion binding"/>
    <property type="evidence" value="ECO:0007669"/>
    <property type="project" value="UniProtKB-KW"/>
</dbReference>
<dbReference type="SUPFAM" id="SSF109854">
    <property type="entry name" value="DinB/YfiT-like putative metalloenzymes"/>
    <property type="match status" value="1"/>
</dbReference>
<dbReference type="AlphaFoldDB" id="A0A2N0VG86"/>